<keyword evidence="1" id="KW-0812">Transmembrane</keyword>
<reference evidence="3 4" key="1">
    <citation type="submission" date="2018-05" db="EMBL/GenBank/DDBJ databases">
        <authorList>
            <consortium name="NARMS: The National Antimicrobial Resistance Monitoring System"/>
        </authorList>
    </citation>
    <scope>NUCLEOTIDE SEQUENCE [LARGE SCALE GENOMIC DNA]</scope>
    <source>
        <strain evidence="3 4">FSIS1607212</strain>
    </source>
</reference>
<evidence type="ECO:0000313" key="3">
    <source>
        <dbReference type="EMBL" id="EAL3736126.1"/>
    </source>
</evidence>
<dbReference type="AlphaFoldDB" id="A0A1J6Q449"/>
<feature type="transmembrane region" description="Helical" evidence="1">
    <location>
        <begin position="58"/>
        <end position="75"/>
    </location>
</feature>
<feature type="transmembrane region" description="Helical" evidence="1">
    <location>
        <begin position="5"/>
        <end position="28"/>
    </location>
</feature>
<accession>A0A1J6Q449</accession>
<evidence type="ECO:0000256" key="1">
    <source>
        <dbReference type="SAM" id="Phobius"/>
    </source>
</evidence>
<evidence type="ECO:0000313" key="2">
    <source>
        <dbReference type="EMBL" id="EAJ9718532.1"/>
    </source>
</evidence>
<reference evidence="2 5" key="2">
    <citation type="submission" date="2019-04" db="EMBL/GenBank/DDBJ databases">
        <authorList>
            <consortium name="PulseNet: The National Subtyping Network for Foodborne Disease Surveillance"/>
            <person name="Tarr C.L."/>
            <person name="Trees E."/>
            <person name="Katz L.S."/>
            <person name="Carleton-Romer H.A."/>
            <person name="Stroika S."/>
            <person name="Kucerova Z."/>
            <person name="Roache K.F."/>
            <person name="Sabol A.L."/>
            <person name="Besser J."/>
            <person name="Gerner-Smidt P."/>
        </authorList>
    </citation>
    <scope>NUCLEOTIDE SEQUENCE [LARGE SCALE GENOMIC DNA]</scope>
    <source>
        <strain evidence="2 5">PNUSAC009041</strain>
    </source>
</reference>
<dbReference type="Proteomes" id="UP000349590">
    <property type="component" value="Unassembled WGS sequence"/>
</dbReference>
<keyword evidence="1" id="KW-1133">Transmembrane helix</keyword>
<dbReference type="EMBL" id="AACNRY010000029">
    <property type="protein sequence ID" value="EAL3736126.1"/>
    <property type="molecule type" value="Genomic_DNA"/>
</dbReference>
<sequence>MLGTFIFCIIFNGSIIYVICSFIFQYYTTEMPCLFLWKIFIFIMVISYVLIFLLFPQAFLRGLIVVTITLFSFFVQTPA</sequence>
<keyword evidence="1" id="KW-0472">Membrane</keyword>
<name>A0A1J6Q449_CAMJU</name>
<comment type="caution">
    <text evidence="3">The sequence shown here is derived from an EMBL/GenBank/DDBJ whole genome shotgun (WGS) entry which is preliminary data.</text>
</comment>
<organism evidence="3 4">
    <name type="scientific">Campylobacter jejuni</name>
    <dbReference type="NCBI Taxonomy" id="197"/>
    <lineage>
        <taxon>Bacteria</taxon>
        <taxon>Pseudomonadati</taxon>
        <taxon>Campylobacterota</taxon>
        <taxon>Epsilonproteobacteria</taxon>
        <taxon>Campylobacterales</taxon>
        <taxon>Campylobacteraceae</taxon>
        <taxon>Campylobacter</taxon>
    </lineage>
</organism>
<gene>
    <name evidence="3" type="ORF">BFD99_09125</name>
    <name evidence="2" type="ORF">E8P16_03595</name>
</gene>
<evidence type="ECO:0000313" key="5">
    <source>
        <dbReference type="Proteomes" id="UP000349590"/>
    </source>
</evidence>
<protein>
    <submittedName>
        <fullName evidence="3">Uncharacterized protein</fullName>
    </submittedName>
</protein>
<feature type="transmembrane region" description="Helical" evidence="1">
    <location>
        <begin position="34"/>
        <end position="53"/>
    </location>
</feature>
<dbReference type="EMBL" id="AACCII010000003">
    <property type="protein sequence ID" value="EAJ9718532.1"/>
    <property type="molecule type" value="Genomic_DNA"/>
</dbReference>
<dbReference type="Proteomes" id="UP000335162">
    <property type="component" value="Unassembled WGS sequence"/>
</dbReference>
<evidence type="ECO:0000313" key="4">
    <source>
        <dbReference type="Proteomes" id="UP000335162"/>
    </source>
</evidence>
<proteinExistence type="predicted"/>